<proteinExistence type="predicted"/>
<organism evidence="1 2">
    <name type="scientific">Blumeria graminis f. sp. tritici</name>
    <dbReference type="NCBI Taxonomy" id="62690"/>
    <lineage>
        <taxon>Eukaryota</taxon>
        <taxon>Fungi</taxon>
        <taxon>Dikarya</taxon>
        <taxon>Ascomycota</taxon>
        <taxon>Pezizomycotina</taxon>
        <taxon>Leotiomycetes</taxon>
        <taxon>Erysiphales</taxon>
        <taxon>Erysiphaceae</taxon>
        <taxon>Blumeria</taxon>
    </lineage>
</organism>
<evidence type="ECO:0000313" key="2">
    <source>
        <dbReference type="Proteomes" id="UP000324639"/>
    </source>
</evidence>
<reference evidence="1 2" key="1">
    <citation type="submission" date="2018-08" db="EMBL/GenBank/DDBJ databases">
        <authorList>
            <person name="Muller C M."/>
        </authorList>
    </citation>
    <scope>NUCLEOTIDE SEQUENCE [LARGE SCALE GENOMIC DNA]</scope>
</reference>
<dbReference type="Proteomes" id="UP000324639">
    <property type="component" value="Chromosome Bgt_-04"/>
</dbReference>
<protein>
    <submittedName>
        <fullName evidence="1">BgtE-20113</fullName>
    </submittedName>
</protein>
<keyword evidence="2" id="KW-1185">Reference proteome</keyword>
<name>A0A9X9PSU7_BLUGR</name>
<dbReference type="AlphaFoldDB" id="A0A9X9PSU7"/>
<dbReference type="EMBL" id="LR026987">
    <property type="protein sequence ID" value="VCU41297.1"/>
    <property type="molecule type" value="Genomic_DNA"/>
</dbReference>
<accession>A0A9X9PSU7</accession>
<evidence type="ECO:0000313" key="1">
    <source>
        <dbReference type="EMBL" id="VCU41297.1"/>
    </source>
</evidence>
<sequence>MQHSLIPIQPSHVPYELVPV</sequence>
<gene>
    <name evidence="1" type="ORF">BGT96224V316_LOCUS2539</name>
</gene>